<sequence>MKSVREIVKLLSSSILPHSGELSQTMGQPIMVRETVPRRYARIVGLSVSTAVFCGVAWTTVARVSEVAVATGSLLPVGFEQSVQHLEGGIVRSIDVEEGQIVEAGQRIMTLKDASTFEDGETMERQKGDLLAQLETQKAMAEDRQPDFSFLPTSFVAERQNNLNAFEAERANLSSQLQEVDRQISQARLSYDVAKSELANAEAELDDAEFELDRFNALLKKGVATKLQVSERSRIVGRARTNVATAASREAAAAERLAEVEQQKASVVARARSTSNQRILELEGALTALEGNIRKKDGRRERLDVQAPIAGIVKYLAVRGPGEVVTPGEQIAIIVPTTGPLVAQTRVPASQVGYLTEGQKANVKLTAYDFTRFGWLTGQVASISPSAFQEEGRGSYYMVKLRLDGNHLPRLPDAPILPGMELTADIITGDKTVFQYLLTPLQRSFGTAFGER</sequence>
<comment type="similarity">
    <text evidence="2 9">Belongs to the membrane fusion protein (MFP) (TC 8.A.1) family.</text>
</comment>
<comment type="subcellular location">
    <subcellularLocation>
        <location evidence="1 9">Cell inner membrane</location>
        <topology evidence="1 9">Single-pass membrane protein</topology>
    </subcellularLocation>
</comment>
<evidence type="ECO:0000256" key="8">
    <source>
        <dbReference type="ARBA" id="ARBA00023136"/>
    </source>
</evidence>
<organism evidence="13 14">
    <name type="scientific">Peteryoungia ipomoeae</name>
    <dbReference type="NCBI Taxonomy" id="1210932"/>
    <lineage>
        <taxon>Bacteria</taxon>
        <taxon>Pseudomonadati</taxon>
        <taxon>Pseudomonadota</taxon>
        <taxon>Alphaproteobacteria</taxon>
        <taxon>Hyphomicrobiales</taxon>
        <taxon>Rhizobiaceae</taxon>
        <taxon>Peteryoungia</taxon>
    </lineage>
</organism>
<keyword evidence="14" id="KW-1185">Reference proteome</keyword>
<keyword evidence="7 9" id="KW-1133">Transmembrane helix</keyword>
<name>A0A4S8NWH1_9HYPH</name>
<feature type="coiled-coil region" evidence="10">
    <location>
        <begin position="156"/>
        <end position="218"/>
    </location>
</feature>
<dbReference type="RefSeq" id="WP_136600043.1">
    <property type="nucleotide sequence ID" value="NZ_STGV01000007.1"/>
</dbReference>
<evidence type="ECO:0000256" key="5">
    <source>
        <dbReference type="ARBA" id="ARBA00022519"/>
    </source>
</evidence>
<dbReference type="PANTHER" id="PTHR30386:SF26">
    <property type="entry name" value="TRANSPORT PROTEIN COMB"/>
    <property type="match status" value="1"/>
</dbReference>
<evidence type="ECO:0000256" key="4">
    <source>
        <dbReference type="ARBA" id="ARBA00022475"/>
    </source>
</evidence>
<protein>
    <recommendedName>
        <fullName evidence="9">Membrane fusion protein (MFP) family protein</fullName>
    </recommendedName>
</protein>
<dbReference type="Proteomes" id="UP000308828">
    <property type="component" value="Unassembled WGS sequence"/>
</dbReference>
<reference evidence="13 14" key="1">
    <citation type="submission" date="2019-04" db="EMBL/GenBank/DDBJ databases">
        <title>Genome sequence of strain shin9-1.</title>
        <authorList>
            <person name="Gao J."/>
            <person name="Sun J."/>
        </authorList>
    </citation>
    <scope>NUCLEOTIDE SEQUENCE [LARGE SCALE GENOMIC DNA]</scope>
    <source>
        <strain evidence="14">shin9-1</strain>
    </source>
</reference>
<dbReference type="PROSITE" id="PS00543">
    <property type="entry name" value="HLYD_FAMILY"/>
    <property type="match status" value="1"/>
</dbReference>
<dbReference type="Pfam" id="PF25994">
    <property type="entry name" value="HH_AprE"/>
    <property type="match status" value="1"/>
</dbReference>
<dbReference type="PRINTS" id="PR01490">
    <property type="entry name" value="RTXTOXIND"/>
</dbReference>
<dbReference type="Pfam" id="PF26002">
    <property type="entry name" value="Beta-barrel_AprE"/>
    <property type="match status" value="1"/>
</dbReference>
<dbReference type="AlphaFoldDB" id="A0A4S8NWH1"/>
<dbReference type="NCBIfam" id="TIGR01843">
    <property type="entry name" value="type_I_hlyD"/>
    <property type="match status" value="1"/>
</dbReference>
<dbReference type="InterPro" id="IPR006144">
    <property type="entry name" value="Secretion_HlyD_CS"/>
</dbReference>
<evidence type="ECO:0000256" key="1">
    <source>
        <dbReference type="ARBA" id="ARBA00004377"/>
    </source>
</evidence>
<gene>
    <name evidence="13" type="ORF">FAA97_18460</name>
</gene>
<comment type="caution">
    <text evidence="13">The sequence shown here is derived from an EMBL/GenBank/DDBJ whole genome shotgun (WGS) entry which is preliminary data.</text>
</comment>
<evidence type="ECO:0000259" key="11">
    <source>
        <dbReference type="Pfam" id="PF25994"/>
    </source>
</evidence>
<dbReference type="GO" id="GO:0005886">
    <property type="term" value="C:plasma membrane"/>
    <property type="evidence" value="ECO:0007669"/>
    <property type="project" value="UniProtKB-SubCell"/>
</dbReference>
<dbReference type="EMBL" id="STGV01000007">
    <property type="protein sequence ID" value="THV20582.1"/>
    <property type="molecule type" value="Genomic_DNA"/>
</dbReference>
<evidence type="ECO:0000313" key="14">
    <source>
        <dbReference type="Proteomes" id="UP000308828"/>
    </source>
</evidence>
<dbReference type="InterPro" id="IPR058781">
    <property type="entry name" value="HH_AprE-like"/>
</dbReference>
<evidence type="ECO:0000256" key="3">
    <source>
        <dbReference type="ARBA" id="ARBA00022448"/>
    </source>
</evidence>
<keyword evidence="10" id="KW-0175">Coiled coil</keyword>
<dbReference type="Gene3D" id="2.40.30.170">
    <property type="match status" value="1"/>
</dbReference>
<feature type="domain" description="AprE-like beta-barrel" evidence="12">
    <location>
        <begin position="341"/>
        <end position="429"/>
    </location>
</feature>
<dbReference type="GO" id="GO:0009306">
    <property type="term" value="P:protein secretion"/>
    <property type="evidence" value="ECO:0007669"/>
    <property type="project" value="InterPro"/>
</dbReference>
<evidence type="ECO:0000313" key="13">
    <source>
        <dbReference type="EMBL" id="THV20582.1"/>
    </source>
</evidence>
<keyword evidence="6 9" id="KW-0812">Transmembrane</keyword>
<dbReference type="InterPro" id="IPR058982">
    <property type="entry name" value="Beta-barrel_AprE"/>
</dbReference>
<feature type="domain" description="AprE-like long alpha-helical hairpin" evidence="11">
    <location>
        <begin position="160"/>
        <end position="296"/>
    </location>
</feature>
<evidence type="ECO:0000256" key="7">
    <source>
        <dbReference type="ARBA" id="ARBA00022989"/>
    </source>
</evidence>
<feature type="transmembrane region" description="Helical" evidence="9">
    <location>
        <begin position="40"/>
        <end position="61"/>
    </location>
</feature>
<dbReference type="PANTHER" id="PTHR30386">
    <property type="entry name" value="MEMBRANE FUSION SUBUNIT OF EMRAB-TOLC MULTIDRUG EFFLUX PUMP"/>
    <property type="match status" value="1"/>
</dbReference>
<dbReference type="InterPro" id="IPR050739">
    <property type="entry name" value="MFP"/>
</dbReference>
<evidence type="ECO:0000259" key="12">
    <source>
        <dbReference type="Pfam" id="PF26002"/>
    </source>
</evidence>
<dbReference type="OrthoDB" id="9810980at2"/>
<evidence type="ECO:0000256" key="9">
    <source>
        <dbReference type="RuleBase" id="RU365093"/>
    </source>
</evidence>
<proteinExistence type="inferred from homology"/>
<evidence type="ECO:0000256" key="10">
    <source>
        <dbReference type="SAM" id="Coils"/>
    </source>
</evidence>
<keyword evidence="3 9" id="KW-0813">Transport</keyword>
<keyword evidence="4 9" id="KW-1003">Cell membrane</keyword>
<evidence type="ECO:0000256" key="6">
    <source>
        <dbReference type="ARBA" id="ARBA00022692"/>
    </source>
</evidence>
<keyword evidence="5 9" id="KW-0997">Cell inner membrane</keyword>
<keyword evidence="8 9" id="KW-0472">Membrane</keyword>
<accession>A0A4S8NWH1</accession>
<dbReference type="InterPro" id="IPR010129">
    <property type="entry name" value="T1SS_HlyD"/>
</dbReference>
<evidence type="ECO:0000256" key="2">
    <source>
        <dbReference type="ARBA" id="ARBA00009477"/>
    </source>
</evidence>